<keyword evidence="2" id="KW-1185">Reference proteome</keyword>
<evidence type="ECO:0000313" key="2">
    <source>
        <dbReference type="Proteomes" id="UP001230005"/>
    </source>
</evidence>
<accession>A0ABT9ZU05</accession>
<proteinExistence type="predicted"/>
<dbReference type="InterPro" id="IPR003749">
    <property type="entry name" value="ThiS/MoaD-like"/>
</dbReference>
<dbReference type="InterPro" id="IPR016155">
    <property type="entry name" value="Mopterin_synth/thiamin_S_b"/>
</dbReference>
<gene>
    <name evidence="1" type="ORF">J2S74_002068</name>
</gene>
<evidence type="ECO:0000313" key="1">
    <source>
        <dbReference type="EMBL" id="MDQ0254689.1"/>
    </source>
</evidence>
<dbReference type="SUPFAM" id="SSF54285">
    <property type="entry name" value="MoaD/ThiS"/>
    <property type="match status" value="1"/>
</dbReference>
<dbReference type="EMBL" id="JAUSUG010000007">
    <property type="protein sequence ID" value="MDQ0254689.1"/>
    <property type="molecule type" value="Genomic_DNA"/>
</dbReference>
<protein>
    <submittedName>
        <fullName evidence="1">Molybdopterin converting factor small subunit</fullName>
    </submittedName>
</protein>
<reference evidence="1 2" key="1">
    <citation type="submission" date="2023-07" db="EMBL/GenBank/DDBJ databases">
        <title>Genomic Encyclopedia of Type Strains, Phase IV (KMG-IV): sequencing the most valuable type-strain genomes for metagenomic binning, comparative biology and taxonomic classification.</title>
        <authorList>
            <person name="Goeker M."/>
        </authorList>
    </citation>
    <scope>NUCLEOTIDE SEQUENCE [LARGE SCALE GENOMIC DNA]</scope>
    <source>
        <strain evidence="1 2">DSM 9768</strain>
    </source>
</reference>
<sequence>MIIKVVSFIPYLENINGEYQLEKEATIEKFVNSLGIKWDDDALVVVNNTIVKDRTMLLNDGDFVQLLIPLSGG</sequence>
<dbReference type="InterPro" id="IPR012675">
    <property type="entry name" value="Beta-grasp_dom_sf"/>
</dbReference>
<dbReference type="RefSeq" id="WP_307325009.1">
    <property type="nucleotide sequence ID" value="NZ_JAUSUG010000007.1"/>
</dbReference>
<name>A0ABT9ZU05_9BACI</name>
<comment type="caution">
    <text evidence="1">The sequence shown here is derived from an EMBL/GenBank/DDBJ whole genome shotgun (WGS) entry which is preliminary data.</text>
</comment>
<dbReference type="Proteomes" id="UP001230005">
    <property type="component" value="Unassembled WGS sequence"/>
</dbReference>
<dbReference type="Gene3D" id="3.10.20.30">
    <property type="match status" value="1"/>
</dbReference>
<organism evidence="1 2">
    <name type="scientific">Evansella vedderi</name>
    <dbReference type="NCBI Taxonomy" id="38282"/>
    <lineage>
        <taxon>Bacteria</taxon>
        <taxon>Bacillati</taxon>
        <taxon>Bacillota</taxon>
        <taxon>Bacilli</taxon>
        <taxon>Bacillales</taxon>
        <taxon>Bacillaceae</taxon>
        <taxon>Evansella</taxon>
    </lineage>
</organism>
<dbReference type="Pfam" id="PF02597">
    <property type="entry name" value="ThiS"/>
    <property type="match status" value="1"/>
</dbReference>